<keyword evidence="2" id="KW-1185">Reference proteome</keyword>
<evidence type="ECO:0000313" key="2">
    <source>
        <dbReference type="Proteomes" id="UP000610558"/>
    </source>
</evidence>
<reference evidence="1" key="1">
    <citation type="submission" date="2020-09" db="EMBL/GenBank/DDBJ databases">
        <authorList>
            <person name="Yoon J.-W."/>
        </authorList>
    </citation>
    <scope>NUCLEOTIDE SEQUENCE</scope>
    <source>
        <strain evidence="1">KMU-158</strain>
    </source>
</reference>
<protein>
    <submittedName>
        <fullName evidence="1">Uncharacterized protein</fullName>
    </submittedName>
</protein>
<evidence type="ECO:0000313" key="1">
    <source>
        <dbReference type="EMBL" id="MBD2857893.1"/>
    </source>
</evidence>
<organism evidence="1 2">
    <name type="scientific">Spongiibacter pelagi</name>
    <dbReference type="NCBI Taxonomy" id="2760804"/>
    <lineage>
        <taxon>Bacteria</taxon>
        <taxon>Pseudomonadati</taxon>
        <taxon>Pseudomonadota</taxon>
        <taxon>Gammaproteobacteria</taxon>
        <taxon>Cellvibrionales</taxon>
        <taxon>Spongiibacteraceae</taxon>
        <taxon>Spongiibacter</taxon>
    </lineage>
</organism>
<comment type="caution">
    <text evidence="1">The sequence shown here is derived from an EMBL/GenBank/DDBJ whole genome shotgun (WGS) entry which is preliminary data.</text>
</comment>
<dbReference type="Proteomes" id="UP000610558">
    <property type="component" value="Unassembled WGS sequence"/>
</dbReference>
<sequence length="131" mass="16056">MFNQEFAYFHDNGWEETSELRLVRQVNERTNLSYLNSLEFQDRNNYFSNLQLFTVHRKINEKWSRDFRLGAIYSSQNGGQADRYFSQLNFYQKVHEDWVFFAVSPELYYDRENAWKSAYALNFRFDVYFSE</sequence>
<accession>A0A927BYH3</accession>
<gene>
    <name evidence="1" type="ORF">IB286_02660</name>
</gene>
<dbReference type="AlphaFoldDB" id="A0A927BYH3"/>
<dbReference type="EMBL" id="JACXLD010000001">
    <property type="protein sequence ID" value="MBD2857893.1"/>
    <property type="molecule type" value="Genomic_DNA"/>
</dbReference>
<name>A0A927BYH3_9GAMM</name>
<proteinExistence type="predicted"/>
<dbReference type="RefSeq" id="WP_190762158.1">
    <property type="nucleotide sequence ID" value="NZ_JACXLD010000001.1"/>
</dbReference>